<sequence length="146" mass="16031">MIEEIVTVVGVEPSRVRVAAARNSACAQCSSRSNCSQGVLSQWQKDKVVEVDVLNPSNLSVAVGERVVIGLPEGSLMRASFLLYCLPLLCLVLVAVTARQLGMGEIEQVLLSVMALLAGFWGVRRYTRRHEVQPHYQPVLLKILET</sequence>
<dbReference type="PANTHER" id="PTHR35867:SF1">
    <property type="entry name" value="PROTEIN RSEC"/>
    <property type="match status" value="1"/>
</dbReference>
<keyword evidence="1" id="KW-0472">Membrane</keyword>
<feature type="transmembrane region" description="Helical" evidence="1">
    <location>
        <begin position="106"/>
        <end position="123"/>
    </location>
</feature>
<comment type="caution">
    <text evidence="2">The sequence shown here is derived from an EMBL/GenBank/DDBJ whole genome shotgun (WGS) entry which is preliminary data.</text>
</comment>
<dbReference type="RefSeq" id="WP_209286997.1">
    <property type="nucleotide sequence ID" value="NZ_JACVEW010000008.1"/>
</dbReference>
<evidence type="ECO:0000256" key="1">
    <source>
        <dbReference type="SAM" id="Phobius"/>
    </source>
</evidence>
<gene>
    <name evidence="2" type="ORF">H9C73_06475</name>
</gene>
<dbReference type="Pfam" id="PF04246">
    <property type="entry name" value="RseC_MucC"/>
    <property type="match status" value="1"/>
</dbReference>
<feature type="transmembrane region" description="Helical" evidence="1">
    <location>
        <begin position="81"/>
        <end position="100"/>
    </location>
</feature>
<keyword evidence="1" id="KW-1133">Transmembrane helix</keyword>
<protein>
    <submittedName>
        <fullName evidence="2">SoxR reducing system RseC family protein</fullName>
    </submittedName>
</protein>
<organism evidence="2 3">
    <name type="scientific">Marinobacterium alkalitolerans</name>
    <dbReference type="NCBI Taxonomy" id="1542925"/>
    <lineage>
        <taxon>Bacteria</taxon>
        <taxon>Pseudomonadati</taxon>
        <taxon>Pseudomonadota</taxon>
        <taxon>Gammaproteobacteria</taxon>
        <taxon>Oceanospirillales</taxon>
        <taxon>Oceanospirillaceae</taxon>
        <taxon>Marinobacterium</taxon>
    </lineage>
</organism>
<dbReference type="Proteomes" id="UP000810171">
    <property type="component" value="Unassembled WGS sequence"/>
</dbReference>
<accession>A0ABS3ZBF5</accession>
<dbReference type="PIRSF" id="PIRSF004923">
    <property type="entry name" value="RseC"/>
    <property type="match status" value="1"/>
</dbReference>
<evidence type="ECO:0000313" key="2">
    <source>
        <dbReference type="EMBL" id="MBP0048374.1"/>
    </source>
</evidence>
<reference evidence="2 3" key="1">
    <citation type="submission" date="2020-09" db="EMBL/GenBank/DDBJ databases">
        <authorList>
            <person name="Tanuku N.R.S."/>
        </authorList>
    </citation>
    <scope>NUCLEOTIDE SEQUENCE [LARGE SCALE GENOMIC DNA]</scope>
    <source>
        <strain evidence="2 3">AK62</strain>
    </source>
</reference>
<keyword evidence="1" id="KW-0812">Transmembrane</keyword>
<proteinExistence type="predicted"/>
<dbReference type="EMBL" id="JACVEW010000008">
    <property type="protein sequence ID" value="MBP0048374.1"/>
    <property type="molecule type" value="Genomic_DNA"/>
</dbReference>
<name>A0ABS3ZBF5_9GAMM</name>
<keyword evidence="3" id="KW-1185">Reference proteome</keyword>
<dbReference type="PANTHER" id="PTHR35867">
    <property type="entry name" value="PROTEIN RSEC"/>
    <property type="match status" value="1"/>
</dbReference>
<evidence type="ECO:0000313" key="3">
    <source>
        <dbReference type="Proteomes" id="UP000810171"/>
    </source>
</evidence>
<dbReference type="InterPro" id="IPR026268">
    <property type="entry name" value="RseC"/>
</dbReference>
<dbReference type="InterPro" id="IPR007359">
    <property type="entry name" value="SigmaE_reg_RseC_MucC"/>
</dbReference>